<dbReference type="EMBL" id="BLAF01000043">
    <property type="protein sequence ID" value="GES23598.1"/>
    <property type="molecule type" value="Genomic_DNA"/>
</dbReference>
<dbReference type="Gene3D" id="3.40.50.2300">
    <property type="match status" value="2"/>
</dbReference>
<evidence type="ECO:0000313" key="1">
    <source>
        <dbReference type="EMBL" id="GES23598.1"/>
    </source>
</evidence>
<name>A0A5M3XZ03_9ACTN</name>
<dbReference type="OrthoDB" id="3208777at2"/>
<proteinExistence type="predicted"/>
<dbReference type="Proteomes" id="UP000377595">
    <property type="component" value="Unassembled WGS sequence"/>
</dbReference>
<reference evidence="1 2" key="1">
    <citation type="submission" date="2019-10" db="EMBL/GenBank/DDBJ databases">
        <title>Whole genome shotgun sequence of Acrocarpospora pleiomorpha NBRC 16267.</title>
        <authorList>
            <person name="Ichikawa N."/>
            <person name="Kimura A."/>
            <person name="Kitahashi Y."/>
            <person name="Komaki H."/>
            <person name="Oguchi A."/>
        </authorList>
    </citation>
    <scope>NUCLEOTIDE SEQUENCE [LARGE SCALE GENOMIC DNA]</scope>
    <source>
        <strain evidence="1 2">NBRC 16267</strain>
    </source>
</reference>
<dbReference type="RefSeq" id="WP_155348486.1">
    <property type="nucleotide sequence ID" value="NZ_BAAAHM010000027.1"/>
</dbReference>
<gene>
    <name evidence="1" type="ORF">Aple_064970</name>
</gene>
<accession>A0A5M3XZ03</accession>
<evidence type="ECO:0000313" key="2">
    <source>
        <dbReference type="Proteomes" id="UP000377595"/>
    </source>
</evidence>
<organism evidence="1 2">
    <name type="scientific">Acrocarpospora pleiomorpha</name>
    <dbReference type="NCBI Taxonomy" id="90975"/>
    <lineage>
        <taxon>Bacteria</taxon>
        <taxon>Bacillati</taxon>
        <taxon>Actinomycetota</taxon>
        <taxon>Actinomycetes</taxon>
        <taxon>Streptosporangiales</taxon>
        <taxon>Streptosporangiaceae</taxon>
        <taxon>Acrocarpospora</taxon>
    </lineage>
</organism>
<protein>
    <submittedName>
        <fullName evidence="1">Uncharacterized protein</fullName>
    </submittedName>
</protein>
<sequence length="178" mass="19112">MLSRGDTWGRRLRSLLSQERVAALDGSGVHLRIHAGRMAGAAEFVDAVAEQVTVGAVLVGVTPELAVRFQRRCPQVVSLSATAASVPAVEAENGAGAYTAAVSHLHRVGRGRIAAIHGPGVNACASGRQDKPPGACARTWGQRVCERPESWSPRVDRGSRRFRHRRGRWVPARGRDDP</sequence>
<comment type="caution">
    <text evidence="1">The sequence shown here is derived from an EMBL/GenBank/DDBJ whole genome shotgun (WGS) entry which is preliminary data.</text>
</comment>
<dbReference type="AlphaFoldDB" id="A0A5M3XZ03"/>
<keyword evidence="2" id="KW-1185">Reference proteome</keyword>